<protein>
    <recommendedName>
        <fullName evidence="1">DUF4253 domain-containing protein</fullName>
    </recommendedName>
</protein>
<dbReference type="Pfam" id="PF14062">
    <property type="entry name" value="DUF4253"/>
    <property type="match status" value="1"/>
</dbReference>
<dbReference type="Proteomes" id="UP000192761">
    <property type="component" value="Unassembled WGS sequence"/>
</dbReference>
<gene>
    <name evidence="2" type="ORF">SAMN02745857_02171</name>
</gene>
<feature type="domain" description="DUF4253" evidence="1">
    <location>
        <begin position="110"/>
        <end position="208"/>
    </location>
</feature>
<dbReference type="EMBL" id="FWXD01000011">
    <property type="protein sequence ID" value="SMC25443.1"/>
    <property type="molecule type" value="Genomic_DNA"/>
</dbReference>
<dbReference type="RefSeq" id="WP_139798779.1">
    <property type="nucleotide sequence ID" value="NZ_FWXD01000011.1"/>
</dbReference>
<evidence type="ECO:0000259" key="1">
    <source>
        <dbReference type="Pfam" id="PF14062"/>
    </source>
</evidence>
<dbReference type="STRING" id="1121001.SAMN02745857_02171"/>
<reference evidence="2 3" key="1">
    <citation type="submission" date="2017-04" db="EMBL/GenBank/DDBJ databases">
        <authorList>
            <person name="Afonso C.L."/>
            <person name="Miller P.J."/>
            <person name="Scott M.A."/>
            <person name="Spackman E."/>
            <person name="Goraichik I."/>
            <person name="Dimitrov K.M."/>
            <person name="Suarez D.L."/>
            <person name="Swayne D.E."/>
        </authorList>
    </citation>
    <scope>NUCLEOTIDE SEQUENCE [LARGE SCALE GENOMIC DNA]</scope>
    <source>
        <strain evidence="2 3">DSM 23236</strain>
    </source>
</reference>
<dbReference type="AlphaFoldDB" id="A0A1W1XN97"/>
<keyword evidence="3" id="KW-1185">Reference proteome</keyword>
<evidence type="ECO:0000313" key="3">
    <source>
        <dbReference type="Proteomes" id="UP000192761"/>
    </source>
</evidence>
<proteinExistence type="predicted"/>
<organism evidence="2 3">
    <name type="scientific">Andreprevotia lacus DSM 23236</name>
    <dbReference type="NCBI Taxonomy" id="1121001"/>
    <lineage>
        <taxon>Bacteria</taxon>
        <taxon>Pseudomonadati</taxon>
        <taxon>Pseudomonadota</taxon>
        <taxon>Betaproteobacteria</taxon>
        <taxon>Neisseriales</taxon>
        <taxon>Chitinibacteraceae</taxon>
        <taxon>Andreprevotia</taxon>
    </lineage>
</organism>
<dbReference type="InterPro" id="IPR025349">
    <property type="entry name" value="DUF4253"/>
</dbReference>
<accession>A0A1W1XN97</accession>
<dbReference type="OrthoDB" id="7594887at2"/>
<sequence>MLNVLTRTFSALLRTAPIQALPELADPLLAQVAPLLQQVAGASVRDFATRDFGRQHYTGAISALVPERRARRLLNLLRPRLPGGLVAFVGTTRSLCQPPAQGVELVVGHGQTQLDVLDIAASNAANFDMDTPQLKAVLARWQQAYGIDLWQAETDTVQLRLLQTPLGLMDFADEVYDFCPDIVNQGGGTVAALARDIAVQGELCLWWD</sequence>
<name>A0A1W1XN97_9NEIS</name>
<evidence type="ECO:0000313" key="2">
    <source>
        <dbReference type="EMBL" id="SMC25443.1"/>
    </source>
</evidence>